<sequence>MDPKLQKKINKLNSIERVPAEEMFELLSIKESDNILDLGAGTGYISLAIAKLVNTVYAFDMDENILAYLGTQAKDRGISNVQTIAGDFREIPLDDKLVNIAFASISLHEVQPLSTALKEINRVLEDKGLLLCIDFEETASTSGRRVSSKDMAAEMQNAGFTIVDKILPTTKIMNQPVYIILAQN</sequence>
<dbReference type="SUPFAM" id="SSF53335">
    <property type="entry name" value="S-adenosyl-L-methionine-dependent methyltransferases"/>
    <property type="match status" value="1"/>
</dbReference>
<dbReference type="Pfam" id="PF08241">
    <property type="entry name" value="Methyltransf_11"/>
    <property type="match status" value="1"/>
</dbReference>
<dbReference type="InterPro" id="IPR029063">
    <property type="entry name" value="SAM-dependent_MTases_sf"/>
</dbReference>
<evidence type="ECO:0000313" key="2">
    <source>
        <dbReference type="EMBL" id="SNZ02965.1"/>
    </source>
</evidence>
<dbReference type="Gene3D" id="3.40.50.150">
    <property type="entry name" value="Vaccinia Virus protein VP39"/>
    <property type="match status" value="1"/>
</dbReference>
<keyword evidence="2" id="KW-0808">Transferase</keyword>
<evidence type="ECO:0000259" key="1">
    <source>
        <dbReference type="Pfam" id="PF08241"/>
    </source>
</evidence>
<dbReference type="GO" id="GO:0008757">
    <property type="term" value="F:S-adenosylmethionine-dependent methyltransferase activity"/>
    <property type="evidence" value="ECO:0007669"/>
    <property type="project" value="InterPro"/>
</dbReference>
<organism evidence="2 3">
    <name type="scientific">Terribacillus aidingensis</name>
    <dbReference type="NCBI Taxonomy" id="586416"/>
    <lineage>
        <taxon>Bacteria</taxon>
        <taxon>Bacillati</taxon>
        <taxon>Bacillota</taxon>
        <taxon>Bacilli</taxon>
        <taxon>Bacillales</taxon>
        <taxon>Bacillaceae</taxon>
        <taxon>Terribacillus</taxon>
    </lineage>
</organism>
<keyword evidence="3" id="KW-1185">Reference proteome</keyword>
<dbReference type="Proteomes" id="UP000219356">
    <property type="component" value="Unassembled WGS sequence"/>
</dbReference>
<accession>A0A285N0I1</accession>
<dbReference type="OrthoDB" id="9784101at2"/>
<dbReference type="EMBL" id="OBEK01000001">
    <property type="protein sequence ID" value="SNZ02965.1"/>
    <property type="molecule type" value="Genomic_DNA"/>
</dbReference>
<dbReference type="GO" id="GO:0032259">
    <property type="term" value="P:methylation"/>
    <property type="evidence" value="ECO:0007669"/>
    <property type="project" value="UniProtKB-KW"/>
</dbReference>
<reference evidence="3" key="1">
    <citation type="submission" date="2017-09" db="EMBL/GenBank/DDBJ databases">
        <authorList>
            <person name="Varghese N."/>
            <person name="Submissions S."/>
        </authorList>
    </citation>
    <scope>NUCLEOTIDE SEQUENCE [LARGE SCALE GENOMIC DNA]</scope>
    <source>
        <strain evidence="3">CGMCC 1.8913</strain>
    </source>
</reference>
<evidence type="ECO:0000313" key="3">
    <source>
        <dbReference type="Proteomes" id="UP000219356"/>
    </source>
</evidence>
<feature type="domain" description="Methyltransferase type 11" evidence="1">
    <location>
        <begin position="36"/>
        <end position="132"/>
    </location>
</feature>
<name>A0A285N0I1_9BACI</name>
<proteinExistence type="predicted"/>
<protein>
    <submittedName>
        <fullName evidence="2">Methyltransferase domain-containing protein</fullName>
    </submittedName>
</protein>
<dbReference type="CDD" id="cd02440">
    <property type="entry name" value="AdoMet_MTases"/>
    <property type="match status" value="1"/>
</dbReference>
<dbReference type="PANTHER" id="PTHR43861">
    <property type="entry name" value="TRANS-ACONITATE 2-METHYLTRANSFERASE-RELATED"/>
    <property type="match status" value="1"/>
</dbReference>
<dbReference type="AlphaFoldDB" id="A0A285N0I1"/>
<dbReference type="InterPro" id="IPR013216">
    <property type="entry name" value="Methyltransf_11"/>
</dbReference>
<dbReference type="RefSeq" id="WP_097038480.1">
    <property type="nucleotide sequence ID" value="NZ_OBEK01000001.1"/>
</dbReference>
<gene>
    <name evidence="2" type="ORF">SAMN05421503_0242</name>
</gene>
<keyword evidence="2" id="KW-0489">Methyltransferase</keyword>